<dbReference type="HAMAP" id="MF_00724">
    <property type="entry name" value="FliE"/>
    <property type="match status" value="1"/>
</dbReference>
<proteinExistence type="inferred from homology"/>
<evidence type="ECO:0000256" key="3">
    <source>
        <dbReference type="ARBA" id="ARBA00023143"/>
    </source>
</evidence>
<dbReference type="PANTHER" id="PTHR34653:SF1">
    <property type="entry name" value="FLAGELLAR HOOK-BASAL BODY COMPLEX PROTEIN FLIE"/>
    <property type="match status" value="1"/>
</dbReference>
<dbReference type="Pfam" id="PF02049">
    <property type="entry name" value="FliE"/>
    <property type="match status" value="1"/>
</dbReference>
<gene>
    <name evidence="4" type="primary">fliE</name>
    <name evidence="5" type="ORF">GGQ66_003149</name>
</gene>
<evidence type="ECO:0000256" key="1">
    <source>
        <dbReference type="ARBA" id="ARBA00004117"/>
    </source>
</evidence>
<dbReference type="AlphaFoldDB" id="A0A7W6P359"/>
<dbReference type="PANTHER" id="PTHR34653">
    <property type="match status" value="1"/>
</dbReference>
<keyword evidence="5" id="KW-0282">Flagellum</keyword>
<keyword evidence="3 4" id="KW-0975">Bacterial flagellum</keyword>
<sequence length="114" mass="11667">MIDKIQATSSLFTSAAGAAKASDKTENSLLGTAVSAAASTVVGPTFASVLGNMANETVNTLKKSEGAAFAGIQGTASTREVVDAMLQADQSLKTAIAIRDKVVNAYLEITKMQI</sequence>
<dbReference type="RefSeq" id="WP_183793656.1">
    <property type="nucleotide sequence ID" value="NZ_JACIDU010000013.1"/>
</dbReference>
<dbReference type="GO" id="GO:0005198">
    <property type="term" value="F:structural molecule activity"/>
    <property type="evidence" value="ECO:0007669"/>
    <property type="project" value="InterPro"/>
</dbReference>
<dbReference type="GO" id="GO:0009425">
    <property type="term" value="C:bacterial-type flagellum basal body"/>
    <property type="evidence" value="ECO:0007669"/>
    <property type="project" value="UniProtKB-SubCell"/>
</dbReference>
<evidence type="ECO:0000256" key="4">
    <source>
        <dbReference type="HAMAP-Rule" id="MF_00724"/>
    </source>
</evidence>
<protein>
    <recommendedName>
        <fullName evidence="4">Flagellar hook-basal body complex protein FliE</fullName>
    </recommendedName>
</protein>
<organism evidence="5 6">
    <name type="scientific">Allorhizobium borbori</name>
    <dbReference type="NCBI Taxonomy" id="485907"/>
    <lineage>
        <taxon>Bacteria</taxon>
        <taxon>Pseudomonadati</taxon>
        <taxon>Pseudomonadota</taxon>
        <taxon>Alphaproteobacteria</taxon>
        <taxon>Hyphomicrobiales</taxon>
        <taxon>Rhizobiaceae</taxon>
        <taxon>Rhizobium/Agrobacterium group</taxon>
        <taxon>Allorhizobium</taxon>
    </lineage>
</organism>
<name>A0A7W6P359_9HYPH</name>
<dbReference type="Proteomes" id="UP000584824">
    <property type="component" value="Unassembled WGS sequence"/>
</dbReference>
<keyword evidence="5" id="KW-0969">Cilium</keyword>
<dbReference type="EMBL" id="JACIDU010000013">
    <property type="protein sequence ID" value="MBB4104571.1"/>
    <property type="molecule type" value="Genomic_DNA"/>
</dbReference>
<evidence type="ECO:0000313" key="5">
    <source>
        <dbReference type="EMBL" id="MBB4104571.1"/>
    </source>
</evidence>
<keyword evidence="6" id="KW-1185">Reference proteome</keyword>
<evidence type="ECO:0000313" key="6">
    <source>
        <dbReference type="Proteomes" id="UP000584824"/>
    </source>
</evidence>
<dbReference type="GO" id="GO:0003774">
    <property type="term" value="F:cytoskeletal motor activity"/>
    <property type="evidence" value="ECO:0007669"/>
    <property type="project" value="InterPro"/>
</dbReference>
<comment type="subcellular location">
    <subcellularLocation>
        <location evidence="1 4">Bacterial flagellum basal body</location>
    </subcellularLocation>
</comment>
<accession>A0A7W6P359</accession>
<dbReference type="InterPro" id="IPR001624">
    <property type="entry name" value="FliE"/>
</dbReference>
<comment type="similarity">
    <text evidence="2 4">Belongs to the FliE family.</text>
</comment>
<reference evidence="5 6" key="1">
    <citation type="submission" date="2020-08" db="EMBL/GenBank/DDBJ databases">
        <title>Genomic Encyclopedia of Type Strains, Phase IV (KMG-IV): sequencing the most valuable type-strain genomes for metagenomic binning, comparative biology and taxonomic classification.</title>
        <authorList>
            <person name="Goeker M."/>
        </authorList>
    </citation>
    <scope>NUCLEOTIDE SEQUENCE [LARGE SCALE GENOMIC DNA]</scope>
    <source>
        <strain evidence="5 6">DSM 26385</strain>
    </source>
</reference>
<evidence type="ECO:0000256" key="2">
    <source>
        <dbReference type="ARBA" id="ARBA00009272"/>
    </source>
</evidence>
<comment type="caution">
    <text evidence="5">The sequence shown here is derived from an EMBL/GenBank/DDBJ whole genome shotgun (WGS) entry which is preliminary data.</text>
</comment>
<dbReference type="GO" id="GO:0071973">
    <property type="term" value="P:bacterial-type flagellum-dependent cell motility"/>
    <property type="evidence" value="ECO:0007669"/>
    <property type="project" value="InterPro"/>
</dbReference>
<keyword evidence="5" id="KW-0966">Cell projection</keyword>